<feature type="chain" id="PRO_5045501467" evidence="1">
    <location>
        <begin position="23"/>
        <end position="246"/>
    </location>
</feature>
<accession>A0ABX5X184</accession>
<evidence type="ECO:0000313" key="2">
    <source>
        <dbReference type="EMBL" id="QDO83728.1"/>
    </source>
</evidence>
<keyword evidence="3" id="KW-1185">Reference proteome</keyword>
<keyword evidence="1" id="KW-0732">Signal</keyword>
<dbReference type="RefSeq" id="WP_144046099.1">
    <property type="nucleotide sequence ID" value="NZ_CP041614.1"/>
</dbReference>
<dbReference type="EMBL" id="CP041614">
    <property type="protein sequence ID" value="QDO83728.1"/>
    <property type="molecule type" value="Genomic_DNA"/>
</dbReference>
<name>A0ABX5X184_9GAMM</name>
<dbReference type="Proteomes" id="UP000315947">
    <property type="component" value="Chromosome"/>
</dbReference>
<gene>
    <name evidence="2" type="ORF">FM037_11410</name>
</gene>
<evidence type="ECO:0000313" key="3">
    <source>
        <dbReference type="Proteomes" id="UP000315947"/>
    </source>
</evidence>
<organism evidence="2 3">
    <name type="scientific">Shewanella psychropiezotolerans</name>
    <dbReference type="NCBI Taxonomy" id="2593655"/>
    <lineage>
        <taxon>Bacteria</taxon>
        <taxon>Pseudomonadati</taxon>
        <taxon>Pseudomonadota</taxon>
        <taxon>Gammaproteobacteria</taxon>
        <taxon>Alteromonadales</taxon>
        <taxon>Shewanellaceae</taxon>
        <taxon>Shewanella</taxon>
    </lineage>
</organism>
<evidence type="ECO:0000256" key="1">
    <source>
        <dbReference type="SAM" id="SignalP"/>
    </source>
</evidence>
<proteinExistence type="predicted"/>
<protein>
    <submittedName>
        <fullName evidence="2">Uncharacterized protein</fullName>
    </submittedName>
</protein>
<reference evidence="2 3" key="1">
    <citation type="submission" date="2019-07" db="EMBL/GenBank/DDBJ databases">
        <title>Shewanella sp. YLB-06 whole genomic sequence.</title>
        <authorList>
            <person name="Yu L."/>
        </authorList>
    </citation>
    <scope>NUCLEOTIDE SEQUENCE [LARGE SCALE GENOMIC DNA]</scope>
    <source>
        <strain evidence="2 3">YLB-06</strain>
    </source>
</reference>
<sequence>MKLNNIVIALACSGLLTLNVAAAPTQLHQLEFEDKTTFTKIESDENELTQVEVRVGGDKQEFTFTQDELKDPQGIEDKLSSLPPASATKVAHLLSRIASKQRLSFDLLVKNELDPETMLKIEKMGRLMEAKGHEMGAKAREFEVHMAQMESHAHKMEAKAMELEAYFEQHGEEFDIVMDELADDVSEIVSHFSDIEIEIHERNDDGQHVFIFHSDDKSDITRHLIESIKQSGLTEAQKQAIRDALD</sequence>
<feature type="signal peptide" evidence="1">
    <location>
        <begin position="1"/>
        <end position="22"/>
    </location>
</feature>